<dbReference type="AlphaFoldDB" id="A0A9N9NJD9"/>
<accession>A0A9N9NJD9</accession>
<feature type="non-terminal residue" evidence="1">
    <location>
        <position position="1"/>
    </location>
</feature>
<dbReference type="EMBL" id="CAJVPZ010030901">
    <property type="protein sequence ID" value="CAG8737953.1"/>
    <property type="molecule type" value="Genomic_DNA"/>
</dbReference>
<protein>
    <submittedName>
        <fullName evidence="1">4972_t:CDS:1</fullName>
    </submittedName>
</protein>
<keyword evidence="2" id="KW-1185">Reference proteome</keyword>
<reference evidence="1" key="1">
    <citation type="submission" date="2021-06" db="EMBL/GenBank/DDBJ databases">
        <authorList>
            <person name="Kallberg Y."/>
            <person name="Tangrot J."/>
            <person name="Rosling A."/>
        </authorList>
    </citation>
    <scope>NUCLEOTIDE SEQUENCE</scope>
    <source>
        <strain evidence="1">IN212</strain>
    </source>
</reference>
<name>A0A9N9NJD9_9GLOM</name>
<evidence type="ECO:0000313" key="2">
    <source>
        <dbReference type="Proteomes" id="UP000789396"/>
    </source>
</evidence>
<evidence type="ECO:0000313" key="1">
    <source>
        <dbReference type="EMBL" id="CAG8737953.1"/>
    </source>
</evidence>
<organism evidence="1 2">
    <name type="scientific">Racocetra fulgida</name>
    <dbReference type="NCBI Taxonomy" id="60492"/>
    <lineage>
        <taxon>Eukaryota</taxon>
        <taxon>Fungi</taxon>
        <taxon>Fungi incertae sedis</taxon>
        <taxon>Mucoromycota</taxon>
        <taxon>Glomeromycotina</taxon>
        <taxon>Glomeromycetes</taxon>
        <taxon>Diversisporales</taxon>
        <taxon>Gigasporaceae</taxon>
        <taxon>Racocetra</taxon>
    </lineage>
</organism>
<comment type="caution">
    <text evidence="1">The sequence shown here is derived from an EMBL/GenBank/DDBJ whole genome shotgun (WGS) entry which is preliminary data.</text>
</comment>
<sequence length="40" mass="4924">NIEINNILREFREILKELAKTKDDKEVKYWLAYYLWHGIG</sequence>
<proteinExistence type="predicted"/>
<gene>
    <name evidence="1" type="ORF">RFULGI_LOCUS12636</name>
</gene>
<dbReference type="Proteomes" id="UP000789396">
    <property type="component" value="Unassembled WGS sequence"/>
</dbReference>